<evidence type="ECO:0000256" key="1">
    <source>
        <dbReference type="SAM" id="MobiDB-lite"/>
    </source>
</evidence>
<dbReference type="EMBL" id="AOIC01000098">
    <property type="protein sequence ID" value="ELY65661.1"/>
    <property type="molecule type" value="Genomic_DNA"/>
</dbReference>
<accession>L9XW58</accession>
<dbReference type="Proteomes" id="UP000011613">
    <property type="component" value="Unassembled WGS sequence"/>
</dbReference>
<sequence>MKDRQTTRLKPVLMISAELKKMIPVTVKVLLQALPVPQVLQLVLVPVVVLLQGPVLVLVSSHRKGKILKSVMKQRMVKRVRTKRSQSLNPRRSKNPISKSQMQSGKVTLRTRTKT</sequence>
<evidence type="ECO:0000313" key="3">
    <source>
        <dbReference type="Proteomes" id="UP000011613"/>
    </source>
</evidence>
<name>L9XW58_NATGS</name>
<gene>
    <name evidence="2" type="ORF">C490_13640</name>
</gene>
<evidence type="ECO:0000313" key="2">
    <source>
        <dbReference type="EMBL" id="ELY65661.1"/>
    </source>
</evidence>
<comment type="caution">
    <text evidence="2">The sequence shown here is derived from an EMBL/GenBank/DDBJ whole genome shotgun (WGS) entry which is preliminary data.</text>
</comment>
<feature type="region of interest" description="Disordered" evidence="1">
    <location>
        <begin position="75"/>
        <end position="115"/>
    </location>
</feature>
<dbReference type="AlphaFoldDB" id="L9XW58"/>
<feature type="compositionally biased region" description="Basic residues" evidence="1">
    <location>
        <begin position="75"/>
        <end position="84"/>
    </location>
</feature>
<protein>
    <submittedName>
        <fullName evidence="2">Uncharacterized protein</fullName>
    </submittedName>
</protein>
<feature type="compositionally biased region" description="Polar residues" evidence="1">
    <location>
        <begin position="85"/>
        <end position="106"/>
    </location>
</feature>
<reference evidence="2 3" key="1">
    <citation type="journal article" date="2014" name="PLoS Genet.">
        <title>Phylogenetically driven sequencing of extremely halophilic archaea reveals strategies for static and dynamic osmo-response.</title>
        <authorList>
            <person name="Becker E.A."/>
            <person name="Seitzer P.M."/>
            <person name="Tritt A."/>
            <person name="Larsen D."/>
            <person name="Krusor M."/>
            <person name="Yao A.I."/>
            <person name="Wu D."/>
            <person name="Madern D."/>
            <person name="Eisen J.A."/>
            <person name="Darling A.E."/>
            <person name="Facciotti M.T."/>
        </authorList>
    </citation>
    <scope>NUCLEOTIDE SEQUENCE [LARGE SCALE GENOMIC DNA]</scope>
    <source>
        <strain evidence="2 3">SP2</strain>
    </source>
</reference>
<proteinExistence type="predicted"/>
<organism evidence="2 3">
    <name type="scientific">Natronobacterium gregoryi (strain ATCC 43098 / DSM 3393 / CCM 3738 / CIP 104747 / IAM 13177 / JCM 8860 / NBRC 102187 / NCIMB 2189 / SP2)</name>
    <dbReference type="NCBI Taxonomy" id="797304"/>
    <lineage>
        <taxon>Archaea</taxon>
        <taxon>Methanobacteriati</taxon>
        <taxon>Methanobacteriota</taxon>
        <taxon>Stenosarchaea group</taxon>
        <taxon>Halobacteria</taxon>
        <taxon>Halobacteriales</taxon>
        <taxon>Natrialbaceae</taxon>
        <taxon>Natronobacterium</taxon>
    </lineage>
</organism>